<dbReference type="InterPro" id="IPR012341">
    <property type="entry name" value="6hp_glycosidase-like_sf"/>
</dbReference>
<dbReference type="Pfam" id="PF06824">
    <property type="entry name" value="Glyco_hydro_125"/>
    <property type="match status" value="1"/>
</dbReference>
<reference evidence="2 3" key="1">
    <citation type="submission" date="2024-02" db="EMBL/GenBank/DDBJ databases">
        <title>De novo assembly and annotation of 12 fungi associated with fruit tree decline syndrome in Ontario, Canada.</title>
        <authorList>
            <person name="Sulman M."/>
            <person name="Ellouze W."/>
            <person name="Ilyukhin E."/>
        </authorList>
    </citation>
    <scope>NUCLEOTIDE SEQUENCE [LARGE SCALE GENOMIC DNA]</scope>
    <source>
        <strain evidence="2 3">M42-189</strain>
    </source>
</reference>
<evidence type="ECO:0008006" key="4">
    <source>
        <dbReference type="Google" id="ProtNLM"/>
    </source>
</evidence>
<evidence type="ECO:0000313" key="3">
    <source>
        <dbReference type="Proteomes" id="UP001521785"/>
    </source>
</evidence>
<dbReference type="Proteomes" id="UP001521785">
    <property type="component" value="Unassembled WGS sequence"/>
</dbReference>
<dbReference type="InterPro" id="IPR008313">
    <property type="entry name" value="GH125"/>
</dbReference>
<evidence type="ECO:0000256" key="1">
    <source>
        <dbReference type="SAM" id="MobiDB-lite"/>
    </source>
</evidence>
<accession>A0ABR3RLE3</accession>
<sequence length="705" mass="79715">MSGTENQHSQQGSDDSCGYSQPTHFDLRIRKPDKTVDIGQDGVSLSLDAYGRILQASTFHPEHGIVVASPFEQFDGSRFYDPEYVRDYRKRMLCWIQESRPGLGISFRSDVSKVAINIPKANVAIFDFALEKDLNVSIQVQVVKGGDILQWVTVENDKATATALDCDVNLCVSLNRASYGQLTEGGPIPLPKSRNIFSLTNRGSVNVTNPELGARLFGEVGRIVKLEGNFTSVEWPSNDQEVRNAPLDLNIPHHLGFEPHSSITLKNRFRFVADEESYQLVSHNLDGEGNESEEGTNHNDFTWLKQFTLTTYILRRNVDYILANCTVPVVSASKETSVCILTDHVALPLGWNRDNYWQLRLLYESHKHSSLLLCDNGLRWEYISRIHEIVKGHLDWVFKVAQRPNGYWHRSYIITGKPKDGPVFQLDQQCYPLLELCDYLDYFPADMAFVRDILELGVVNKVVDLLQSKRDIKTGLWPTDETPGDDAVLYPYHFSSHVLLWHMLTRLCDLHDRLYSPSQTSSFALDELATSLRTSTLRNFTVTHPDLGKDMFAYLTDGQGNHTFYHDANDIPTLFAESWSFVTTPAEIRTWHNTMAFGLSPANKQGYCNIPPYPGLGSVHSPGPWVLGYFQELAYAAMRKDEEDMRTAWGKTKSAMQWDGTFSEAVDPMTGKCSSKAWFSWPGSMIGALVVQLRSEGLERVLLED</sequence>
<evidence type="ECO:0000313" key="2">
    <source>
        <dbReference type="EMBL" id="KAL1605256.1"/>
    </source>
</evidence>
<dbReference type="EMBL" id="JAKJXO020000005">
    <property type="protein sequence ID" value="KAL1605256.1"/>
    <property type="molecule type" value="Genomic_DNA"/>
</dbReference>
<protein>
    <recommendedName>
        <fullName evidence="4">Glycoside hydrolase family 37</fullName>
    </recommendedName>
</protein>
<dbReference type="SUPFAM" id="SSF48208">
    <property type="entry name" value="Six-hairpin glycosidases"/>
    <property type="match status" value="1"/>
</dbReference>
<organism evidence="2 3">
    <name type="scientific">Paraconiothyrium brasiliense</name>
    <dbReference type="NCBI Taxonomy" id="300254"/>
    <lineage>
        <taxon>Eukaryota</taxon>
        <taxon>Fungi</taxon>
        <taxon>Dikarya</taxon>
        <taxon>Ascomycota</taxon>
        <taxon>Pezizomycotina</taxon>
        <taxon>Dothideomycetes</taxon>
        <taxon>Pleosporomycetidae</taxon>
        <taxon>Pleosporales</taxon>
        <taxon>Massarineae</taxon>
        <taxon>Didymosphaeriaceae</taxon>
        <taxon>Paraconiothyrium</taxon>
    </lineage>
</organism>
<feature type="region of interest" description="Disordered" evidence="1">
    <location>
        <begin position="1"/>
        <end position="22"/>
    </location>
</feature>
<comment type="caution">
    <text evidence="2">The sequence shown here is derived from an EMBL/GenBank/DDBJ whole genome shotgun (WGS) entry which is preliminary data.</text>
</comment>
<proteinExistence type="predicted"/>
<dbReference type="PANTHER" id="PTHR31047">
    <property type="entry name" value="MEIOTICALLY UP-REGULATED GENE 157 PROTEIN"/>
    <property type="match status" value="1"/>
</dbReference>
<gene>
    <name evidence="2" type="ORF">SLS60_004800</name>
</gene>
<keyword evidence="3" id="KW-1185">Reference proteome</keyword>
<name>A0ABR3RLE3_9PLEO</name>
<dbReference type="PANTHER" id="PTHR31047:SF0">
    <property type="entry name" value="MEIOTICALLY UP-REGULATED GENE 157 PROTEIN"/>
    <property type="match status" value="1"/>
</dbReference>
<dbReference type="Gene3D" id="1.50.10.10">
    <property type="match status" value="1"/>
</dbReference>
<dbReference type="InterPro" id="IPR008928">
    <property type="entry name" value="6-hairpin_glycosidase_sf"/>
</dbReference>